<dbReference type="GO" id="GO:0016567">
    <property type="term" value="P:protein ubiquitination"/>
    <property type="evidence" value="ECO:0007669"/>
    <property type="project" value="UniProtKB-UniPathway"/>
</dbReference>
<name>A0A7I8KI00_SPIIN</name>
<feature type="region of interest" description="Disordered" evidence="4">
    <location>
        <begin position="36"/>
        <end position="93"/>
    </location>
</feature>
<dbReference type="OrthoDB" id="671361at2759"/>
<feature type="domain" description="BTB" evidence="5">
    <location>
        <begin position="147"/>
        <end position="217"/>
    </location>
</feature>
<keyword evidence="3" id="KW-0833">Ubl conjugation pathway</keyword>
<evidence type="ECO:0000256" key="1">
    <source>
        <dbReference type="ARBA" id="ARBA00002668"/>
    </source>
</evidence>
<evidence type="ECO:0000313" key="6">
    <source>
        <dbReference type="EMBL" id="CAA7396708.1"/>
    </source>
</evidence>
<dbReference type="EMBL" id="LR746268">
    <property type="protein sequence ID" value="CAA7396708.1"/>
    <property type="molecule type" value="Genomic_DNA"/>
</dbReference>
<dbReference type="Proteomes" id="UP000663760">
    <property type="component" value="Chromosome 5"/>
</dbReference>
<dbReference type="Pfam" id="PF25553">
    <property type="entry name" value="BTB-POZ_ANK-like"/>
    <property type="match status" value="1"/>
</dbReference>
<comment type="function">
    <text evidence="1">May act as a substrate-specific adapter of an E3 ubiquitin-protein ligase complex (CUL3-RBX1-BTB) which mediates the ubiquitination and subsequent proteasomal degradation of target proteins.</text>
</comment>
<dbReference type="UniPathway" id="UPA00143"/>
<feature type="compositionally biased region" description="Low complexity" evidence="4">
    <location>
        <begin position="59"/>
        <end position="76"/>
    </location>
</feature>
<organism evidence="6 7">
    <name type="scientific">Spirodela intermedia</name>
    <name type="common">Intermediate duckweed</name>
    <dbReference type="NCBI Taxonomy" id="51605"/>
    <lineage>
        <taxon>Eukaryota</taxon>
        <taxon>Viridiplantae</taxon>
        <taxon>Streptophyta</taxon>
        <taxon>Embryophyta</taxon>
        <taxon>Tracheophyta</taxon>
        <taxon>Spermatophyta</taxon>
        <taxon>Magnoliopsida</taxon>
        <taxon>Liliopsida</taxon>
        <taxon>Araceae</taxon>
        <taxon>Lemnoideae</taxon>
        <taxon>Spirodela</taxon>
    </lineage>
</organism>
<sequence>MGEPGHRRTHRRRRRENPGMNRAWCCSFGVVLQSHENRGAPVIRRSDCGQEPPLKPRKPSSASSFHSSPSPSSKMSLGFMDPRRMLSPGRVSPIDSDATFSVSAAVTLESDQGSVDPPPESKTPLLPARLSASSTAAELANARPGSEDLTLTLKGKNGKSLVLKLDAEVLCQSSKFFAAMVLDDRRKASGTSQGSRKIEIAEIEDLSVFKDTVELMYEKDAIKALLKAGVSRSIDILEVSSSIMFNRGVASCLRYLEAAPWSEDEEQKLKGLFWRRSFDDPIVHDVLGRLYGQVPGETQDLAMRLVRSVIDGRNGRARKELQTLVSCLISRSSSVYQKKPAGLRKEALYGTCSSCFASLKQILREAGDTLRTAAAAAPPRPPAIERVSGEVDSLTWLLDILIEQQMAEDFVKLWAEQDELIRLHGAASPMVRYEISRVSAAVFTAMGTAKLQCTGEVREAVIVAWFGPFLADFAWLRRRRPKGLDLREVEEATGQAILTLSLPQQQAIFLDWFARFSDHGHDCPNLSRTFEVWWRRSYQAAAAASPRCRLLPPPVVVSSPPEEAASHRRLLVGSTTVHLDYRSSFRFG</sequence>
<evidence type="ECO:0000259" key="5">
    <source>
        <dbReference type="PROSITE" id="PS50097"/>
    </source>
</evidence>
<gene>
    <name evidence="6" type="ORF">SI8410_05007371</name>
</gene>
<evidence type="ECO:0000256" key="3">
    <source>
        <dbReference type="ARBA" id="ARBA00022786"/>
    </source>
</evidence>
<evidence type="ECO:0000256" key="2">
    <source>
        <dbReference type="ARBA" id="ARBA00004906"/>
    </source>
</evidence>
<dbReference type="AlphaFoldDB" id="A0A7I8KI00"/>
<dbReference type="PANTHER" id="PTHR31060:SF33">
    <property type="entry name" value="OS04G0278000 PROTEIN"/>
    <property type="match status" value="1"/>
</dbReference>
<dbReference type="PANTHER" id="PTHR31060">
    <property type="entry name" value="OSJNBA0011J08.25 PROTEIN-RELATED"/>
    <property type="match status" value="1"/>
</dbReference>
<evidence type="ECO:0000313" key="7">
    <source>
        <dbReference type="Proteomes" id="UP000663760"/>
    </source>
</evidence>
<dbReference type="InterPro" id="IPR058039">
    <property type="entry name" value="At3g05675-like_ankyrin"/>
</dbReference>
<dbReference type="PROSITE" id="PS50097">
    <property type="entry name" value="BTB"/>
    <property type="match status" value="1"/>
</dbReference>
<reference evidence="6" key="1">
    <citation type="submission" date="2020-02" db="EMBL/GenBank/DDBJ databases">
        <authorList>
            <person name="Scholz U."/>
            <person name="Mascher M."/>
            <person name="Fiebig A."/>
        </authorList>
    </citation>
    <scope>NUCLEOTIDE SEQUENCE</scope>
</reference>
<evidence type="ECO:0000256" key="4">
    <source>
        <dbReference type="SAM" id="MobiDB-lite"/>
    </source>
</evidence>
<dbReference type="InterPro" id="IPR000210">
    <property type="entry name" value="BTB/POZ_dom"/>
</dbReference>
<keyword evidence="7" id="KW-1185">Reference proteome</keyword>
<proteinExistence type="predicted"/>
<protein>
    <recommendedName>
        <fullName evidence="5">BTB domain-containing protein</fullName>
    </recommendedName>
</protein>
<accession>A0A7I8KI00</accession>
<comment type="pathway">
    <text evidence="2">Protein modification; protein ubiquitination.</text>
</comment>
<dbReference type="InterPro" id="IPR038920">
    <property type="entry name" value="At3g05675-like"/>
</dbReference>